<dbReference type="InterPro" id="IPR026530">
    <property type="entry name" value="PSRP"/>
</dbReference>
<dbReference type="RefSeq" id="WP_058481704.1">
    <property type="nucleotide sequence ID" value="NZ_CAAAIQ010000005.1"/>
</dbReference>
<dbReference type="HAMAP" id="MF_01062">
    <property type="entry name" value="PSRP"/>
    <property type="match status" value="1"/>
</dbReference>
<keyword evidence="4 5" id="KW-0418">Kinase</keyword>
<reference evidence="6" key="1">
    <citation type="submission" date="2015-11" db="EMBL/GenBank/DDBJ databases">
        <title>Genomic analysis of 38 Legionella species identifies large and diverse effector repertoires.</title>
        <authorList>
            <person name="Burstein D."/>
            <person name="Amaro F."/>
            <person name="Zusman T."/>
            <person name="Lifshitz Z."/>
            <person name="Cohen O."/>
            <person name="Gilbert J.A."/>
            <person name="Pupko T."/>
            <person name="Shuman H.A."/>
            <person name="Segal G."/>
        </authorList>
    </citation>
    <scope>NUCLEOTIDE SEQUENCE [LARGE SCALE GENOMIC DNA]</scope>
    <source>
        <strain evidence="6">ATCC 51914</strain>
    </source>
</reference>
<evidence type="ECO:0000256" key="5">
    <source>
        <dbReference type="HAMAP-Rule" id="MF_01062"/>
    </source>
</evidence>
<feature type="binding site" evidence="5">
    <location>
        <begin position="152"/>
        <end position="159"/>
    </location>
    <ligand>
        <name>ADP</name>
        <dbReference type="ChEBI" id="CHEBI:456216"/>
    </ligand>
</feature>
<accession>A0A0W1A145</accession>
<keyword evidence="3 5" id="KW-0547">Nucleotide-binding</keyword>
<dbReference type="EC" id="2.7.4.28" evidence="5"/>
<dbReference type="AlphaFoldDB" id="A0A0W1A145"/>
<dbReference type="GO" id="GO:0016776">
    <property type="term" value="F:phosphotransferase activity, phosphate group as acceptor"/>
    <property type="evidence" value="ECO:0007669"/>
    <property type="project" value="UniProtKB-UniRule"/>
</dbReference>
<gene>
    <name evidence="6" type="ORF">Lwal_3112</name>
</gene>
<dbReference type="OrthoDB" id="9782201at2"/>
<evidence type="ECO:0000313" key="6">
    <source>
        <dbReference type="EMBL" id="KTD75071.1"/>
    </source>
</evidence>
<comment type="catalytic activity">
    <reaction evidence="5">
        <text>[pyruvate, water dikinase]-phosphate + phosphate + H(+) = [pyruvate, water dikinase] + diphosphate</text>
        <dbReference type="Rhea" id="RHEA:48580"/>
        <dbReference type="Rhea" id="RHEA-COMP:11425"/>
        <dbReference type="Rhea" id="RHEA-COMP:11426"/>
        <dbReference type="ChEBI" id="CHEBI:15378"/>
        <dbReference type="ChEBI" id="CHEBI:33019"/>
        <dbReference type="ChEBI" id="CHEBI:43176"/>
        <dbReference type="ChEBI" id="CHEBI:43474"/>
        <dbReference type="ChEBI" id="CHEBI:68546"/>
        <dbReference type="EC" id="2.7.4.28"/>
    </reaction>
</comment>
<proteinExistence type="inferred from homology"/>
<evidence type="ECO:0000256" key="1">
    <source>
        <dbReference type="ARBA" id="ARBA00022527"/>
    </source>
</evidence>
<dbReference type="STRING" id="66969.Lwal_3112"/>
<comment type="caution">
    <text evidence="6">The sequence shown here is derived from an EMBL/GenBank/DDBJ whole genome shotgun (WGS) entry which is preliminary data.</text>
</comment>
<dbReference type="EC" id="2.7.11.33" evidence="5"/>
<dbReference type="PANTHER" id="PTHR31756:SF3">
    <property type="entry name" value="PYRUVATE, PHOSPHATE DIKINASE REGULATORY PROTEIN 1, CHLOROPLASTIC"/>
    <property type="match status" value="1"/>
</dbReference>
<evidence type="ECO:0000313" key="7">
    <source>
        <dbReference type="Proteomes" id="UP000054729"/>
    </source>
</evidence>
<dbReference type="Pfam" id="PF03618">
    <property type="entry name" value="Kinase-PPPase"/>
    <property type="match status" value="1"/>
</dbReference>
<dbReference type="GO" id="GO:0005524">
    <property type="term" value="F:ATP binding"/>
    <property type="evidence" value="ECO:0007669"/>
    <property type="project" value="InterPro"/>
</dbReference>
<name>A0A0W1A145_9GAMM</name>
<dbReference type="GO" id="GO:0004674">
    <property type="term" value="F:protein serine/threonine kinase activity"/>
    <property type="evidence" value="ECO:0007669"/>
    <property type="project" value="UniProtKB-UniRule"/>
</dbReference>
<dbReference type="PANTHER" id="PTHR31756">
    <property type="entry name" value="PYRUVATE, PHOSPHATE DIKINASE REGULATORY PROTEIN 1, CHLOROPLASTIC"/>
    <property type="match status" value="1"/>
</dbReference>
<comment type="function">
    <text evidence="5">Bifunctional serine/threonine kinase and phosphorylase involved in the regulation of the phosphoenolpyruvate synthase (PEPS) by catalyzing its phosphorylation/dephosphorylation.</text>
</comment>
<dbReference type="GO" id="GO:0043531">
    <property type="term" value="F:ADP binding"/>
    <property type="evidence" value="ECO:0007669"/>
    <property type="project" value="UniProtKB-UniRule"/>
</dbReference>
<sequence>MERYVFILSDGTGITAETLGNSLITQFENIKFNKITIPYIDSIEKAESVIARINASFDESQCKPLVFMTLVNQEIRQAIKKANARFFDLFSIFIGPLEEELSEKSSYTVGKTHGVANIQSYSHRIEAVDFALSHDDGIKIKGYEKADIILIGVSRCGKTPSCLYMALQYGILAANYPFTEDDLSHFKLPDSLKPFKHKLFGLTIDPQRLQQIRSERRPNSKYASSEQCRLEVSEVEAMYKRENIPYINSTKFSIEEISTKVLSIAGIQRKI</sequence>
<keyword evidence="7" id="KW-1185">Reference proteome</keyword>
<evidence type="ECO:0000256" key="2">
    <source>
        <dbReference type="ARBA" id="ARBA00022679"/>
    </source>
</evidence>
<protein>
    <recommendedName>
        <fullName evidence="5">Putative phosphoenolpyruvate synthase regulatory protein</fullName>
        <shortName evidence="5">PEP synthase regulatory protein</shortName>
        <shortName evidence="5">PSRP</shortName>
        <ecNumber evidence="5">2.7.11.33</ecNumber>
        <ecNumber evidence="5">2.7.4.28</ecNumber>
    </recommendedName>
    <alternativeName>
        <fullName evidence="5">Pyruvate, water dikinase regulatory protein</fullName>
    </alternativeName>
</protein>
<keyword evidence="1 5" id="KW-0723">Serine/threonine-protein kinase</keyword>
<organism evidence="6 7">
    <name type="scientific">Legionella waltersii</name>
    <dbReference type="NCBI Taxonomy" id="66969"/>
    <lineage>
        <taxon>Bacteria</taxon>
        <taxon>Pseudomonadati</taxon>
        <taxon>Pseudomonadota</taxon>
        <taxon>Gammaproteobacteria</taxon>
        <taxon>Legionellales</taxon>
        <taxon>Legionellaceae</taxon>
        <taxon>Legionella</taxon>
    </lineage>
</organism>
<keyword evidence="2 5" id="KW-0808">Transferase</keyword>
<evidence type="ECO:0000256" key="4">
    <source>
        <dbReference type="ARBA" id="ARBA00022777"/>
    </source>
</evidence>
<dbReference type="InterPro" id="IPR005177">
    <property type="entry name" value="Kinase-pyrophosphorylase"/>
</dbReference>
<dbReference type="PATRIC" id="fig|66969.6.peg.3399"/>
<comment type="similarity">
    <text evidence="5">Belongs to the pyruvate, phosphate/water dikinase regulatory protein family. PSRP subfamily.</text>
</comment>
<evidence type="ECO:0000256" key="3">
    <source>
        <dbReference type="ARBA" id="ARBA00022741"/>
    </source>
</evidence>
<dbReference type="NCBIfam" id="NF003742">
    <property type="entry name" value="PRK05339.1"/>
    <property type="match status" value="1"/>
</dbReference>
<comment type="catalytic activity">
    <reaction evidence="5">
        <text>[pyruvate, water dikinase] + ADP = [pyruvate, water dikinase]-phosphate + AMP + H(+)</text>
        <dbReference type="Rhea" id="RHEA:46020"/>
        <dbReference type="Rhea" id="RHEA-COMP:11425"/>
        <dbReference type="Rhea" id="RHEA-COMP:11426"/>
        <dbReference type="ChEBI" id="CHEBI:15378"/>
        <dbReference type="ChEBI" id="CHEBI:43176"/>
        <dbReference type="ChEBI" id="CHEBI:68546"/>
        <dbReference type="ChEBI" id="CHEBI:456215"/>
        <dbReference type="ChEBI" id="CHEBI:456216"/>
        <dbReference type="EC" id="2.7.11.33"/>
    </reaction>
</comment>
<dbReference type="EMBL" id="LNZB01000060">
    <property type="protein sequence ID" value="KTD75071.1"/>
    <property type="molecule type" value="Genomic_DNA"/>
</dbReference>
<dbReference type="Proteomes" id="UP000054729">
    <property type="component" value="Unassembled WGS sequence"/>
</dbReference>